<dbReference type="RefSeq" id="WP_134837289.1">
    <property type="nucleotide sequence ID" value="NZ_SATR01000058.1"/>
</dbReference>
<dbReference type="Gene3D" id="3.40.50.360">
    <property type="match status" value="1"/>
</dbReference>
<protein>
    <submittedName>
        <fullName evidence="4">NADPH-dependent oxidoreductase</fullName>
    </submittedName>
</protein>
<keyword evidence="2" id="KW-0288">FMN</keyword>
<dbReference type="PANTHER" id="PTHR30543:SF21">
    <property type="entry name" value="NAD(P)H-DEPENDENT FMN REDUCTASE LOT6"/>
    <property type="match status" value="1"/>
</dbReference>
<dbReference type="SUPFAM" id="SSF52218">
    <property type="entry name" value="Flavoproteins"/>
    <property type="match status" value="1"/>
</dbReference>
<proteinExistence type="predicted"/>
<gene>
    <name evidence="4" type="ORF">ELS82_21590</name>
</gene>
<dbReference type="AlphaFoldDB" id="A0A4Y8W9F8"/>
<evidence type="ECO:0000259" key="3">
    <source>
        <dbReference type="Pfam" id="PF03358"/>
    </source>
</evidence>
<evidence type="ECO:0000256" key="2">
    <source>
        <dbReference type="ARBA" id="ARBA00022643"/>
    </source>
</evidence>
<accession>A0A4Y8W9F8</accession>
<dbReference type="InterPro" id="IPR029039">
    <property type="entry name" value="Flavoprotein-like_sf"/>
</dbReference>
<dbReference type="GO" id="GO:0005829">
    <property type="term" value="C:cytosol"/>
    <property type="evidence" value="ECO:0007669"/>
    <property type="project" value="TreeGrafter"/>
</dbReference>
<keyword evidence="2" id="KW-0285">Flavoprotein</keyword>
<name>A0A4Y8W9F8_9VIBR</name>
<keyword evidence="5" id="KW-1185">Reference proteome</keyword>
<evidence type="ECO:0000313" key="5">
    <source>
        <dbReference type="Proteomes" id="UP000297753"/>
    </source>
</evidence>
<dbReference type="GO" id="GO:0016491">
    <property type="term" value="F:oxidoreductase activity"/>
    <property type="evidence" value="ECO:0007669"/>
    <property type="project" value="InterPro"/>
</dbReference>
<sequence>MKVIAFGASNSSTSINKTLASYAASQIDGAEVKVLDLNEYQVPMFSEDTEKEIGQAEGAKAFLADLEQADAIIVSFAEHNGSYTAAYKNLFDWATRIERNVFQDKPVVYLATSPGPGGAQTVLSAATGSAPYFGAKVKASLSVPSFYDNFDLEAGTFRNAEIAQQVKQAVGEITSTAAIA</sequence>
<dbReference type="EMBL" id="SATR01000058">
    <property type="protein sequence ID" value="TFH89559.1"/>
    <property type="molecule type" value="Genomic_DNA"/>
</dbReference>
<feature type="domain" description="NADPH-dependent FMN reductase-like" evidence="3">
    <location>
        <begin position="1"/>
        <end position="139"/>
    </location>
</feature>
<evidence type="ECO:0000256" key="1">
    <source>
        <dbReference type="ARBA" id="ARBA00001917"/>
    </source>
</evidence>
<dbReference type="InterPro" id="IPR050712">
    <property type="entry name" value="NAD(P)H-dep_reductase"/>
</dbReference>
<dbReference type="Pfam" id="PF03358">
    <property type="entry name" value="FMN_red"/>
    <property type="match status" value="1"/>
</dbReference>
<dbReference type="OrthoDB" id="5767802at2"/>
<evidence type="ECO:0000313" key="4">
    <source>
        <dbReference type="EMBL" id="TFH89559.1"/>
    </source>
</evidence>
<dbReference type="InterPro" id="IPR005025">
    <property type="entry name" value="FMN_Rdtase-like_dom"/>
</dbReference>
<reference evidence="4 5" key="1">
    <citation type="submission" date="2019-01" db="EMBL/GenBank/DDBJ databases">
        <title>Vibrio BEI176 sp. nov, a marine bacterium isolated from China: eastern marignal seas.</title>
        <authorList>
            <person name="Li B."/>
        </authorList>
    </citation>
    <scope>NUCLEOTIDE SEQUENCE [LARGE SCALE GENOMIC DNA]</scope>
    <source>
        <strain evidence="4 5">BEI176</strain>
    </source>
</reference>
<dbReference type="GO" id="GO:0010181">
    <property type="term" value="F:FMN binding"/>
    <property type="evidence" value="ECO:0007669"/>
    <property type="project" value="TreeGrafter"/>
</dbReference>
<comment type="cofactor">
    <cofactor evidence="1">
        <name>FMN</name>
        <dbReference type="ChEBI" id="CHEBI:58210"/>
    </cofactor>
</comment>
<comment type="caution">
    <text evidence="4">The sequence shown here is derived from an EMBL/GenBank/DDBJ whole genome shotgun (WGS) entry which is preliminary data.</text>
</comment>
<organism evidence="4 5">
    <name type="scientific">Vibrio ouci</name>
    <dbReference type="NCBI Taxonomy" id="2499078"/>
    <lineage>
        <taxon>Bacteria</taxon>
        <taxon>Pseudomonadati</taxon>
        <taxon>Pseudomonadota</taxon>
        <taxon>Gammaproteobacteria</taxon>
        <taxon>Vibrionales</taxon>
        <taxon>Vibrionaceae</taxon>
        <taxon>Vibrio</taxon>
    </lineage>
</organism>
<dbReference type="Proteomes" id="UP000297753">
    <property type="component" value="Unassembled WGS sequence"/>
</dbReference>
<dbReference type="PANTHER" id="PTHR30543">
    <property type="entry name" value="CHROMATE REDUCTASE"/>
    <property type="match status" value="1"/>
</dbReference>